<dbReference type="EMBL" id="JBHSZI010000001">
    <property type="protein sequence ID" value="MFC7058781.1"/>
    <property type="molecule type" value="Genomic_DNA"/>
</dbReference>
<organism evidence="3 4">
    <name type="scientific">Halovenus salina</name>
    <dbReference type="NCBI Taxonomy" id="1510225"/>
    <lineage>
        <taxon>Archaea</taxon>
        <taxon>Methanobacteriati</taxon>
        <taxon>Methanobacteriota</taxon>
        <taxon>Stenosarchaea group</taxon>
        <taxon>Halobacteria</taxon>
        <taxon>Halobacteriales</taxon>
        <taxon>Haloarculaceae</taxon>
        <taxon>Halovenus</taxon>
    </lineage>
</organism>
<evidence type="ECO:0000259" key="2">
    <source>
        <dbReference type="Pfam" id="PF07790"/>
    </source>
</evidence>
<keyword evidence="4" id="KW-1185">Reference proteome</keyword>
<keyword evidence="1" id="KW-0812">Transmembrane</keyword>
<proteinExistence type="predicted"/>
<keyword evidence="1" id="KW-0472">Membrane</keyword>
<evidence type="ECO:0000313" key="3">
    <source>
        <dbReference type="EMBL" id="MFC7058781.1"/>
    </source>
</evidence>
<keyword evidence="1" id="KW-1133">Transmembrane helix</keyword>
<reference evidence="3 4" key="1">
    <citation type="journal article" date="2019" name="Int. J. Syst. Evol. Microbiol.">
        <title>The Global Catalogue of Microorganisms (GCM) 10K type strain sequencing project: providing services to taxonomists for standard genome sequencing and annotation.</title>
        <authorList>
            <consortium name="The Broad Institute Genomics Platform"/>
            <consortium name="The Broad Institute Genome Sequencing Center for Infectious Disease"/>
            <person name="Wu L."/>
            <person name="Ma J."/>
        </authorList>
    </citation>
    <scope>NUCLEOTIDE SEQUENCE [LARGE SCALE GENOMIC DNA]</scope>
    <source>
        <strain evidence="3 4">JCM 30072</strain>
    </source>
</reference>
<dbReference type="Pfam" id="PF07790">
    <property type="entry name" value="Pilin_N"/>
    <property type="match status" value="1"/>
</dbReference>
<dbReference type="InterPro" id="IPR013373">
    <property type="entry name" value="Flagellin/pilin_N_arc"/>
</dbReference>
<dbReference type="InterPro" id="IPR012859">
    <property type="entry name" value="Pilin_N_archaeal"/>
</dbReference>
<accession>A0ABD5W3L3</accession>
<gene>
    <name evidence="3" type="ORF">ACFQQG_12060</name>
</gene>
<evidence type="ECO:0000313" key="4">
    <source>
        <dbReference type="Proteomes" id="UP001596445"/>
    </source>
</evidence>
<sequence>MCSSGESRRAVSPVISTILLVATVVIIAATISVFVLGFGENVQEPGPVVGQSTAELEPVNGSSGGIITVTHVAGDQVEVENMEVIVDASDACGKRTRVVNLPASFSGQYYPGNQLDESNFEGNENLLAEGFLPQFNQEKWDARLLMDTANDPTTIENTFSAGNSFQLRIAKGGCNLDAADKVSISVVHTQSNSIILDKELTV</sequence>
<dbReference type="RefSeq" id="WP_382185706.1">
    <property type="nucleotide sequence ID" value="NZ_JBHSZI010000001.1"/>
</dbReference>
<dbReference type="AlphaFoldDB" id="A0ABD5W3L3"/>
<feature type="domain" description="Archaeal Type IV pilin N-terminal" evidence="2">
    <location>
        <begin position="9"/>
        <end position="89"/>
    </location>
</feature>
<feature type="transmembrane region" description="Helical" evidence="1">
    <location>
        <begin position="12"/>
        <end position="38"/>
    </location>
</feature>
<comment type="caution">
    <text evidence="3">The sequence shown here is derived from an EMBL/GenBank/DDBJ whole genome shotgun (WGS) entry which is preliminary data.</text>
</comment>
<dbReference type="NCBIfam" id="TIGR02537">
    <property type="entry name" value="arch_flag_Nterm"/>
    <property type="match status" value="1"/>
</dbReference>
<evidence type="ECO:0000256" key="1">
    <source>
        <dbReference type="SAM" id="Phobius"/>
    </source>
</evidence>
<dbReference type="Proteomes" id="UP001596445">
    <property type="component" value="Unassembled WGS sequence"/>
</dbReference>
<name>A0ABD5W3L3_9EURY</name>
<protein>
    <submittedName>
        <fullName evidence="3">Type IV pilin</fullName>
    </submittedName>
</protein>